<dbReference type="Pfam" id="PF01177">
    <property type="entry name" value="Asp_Glu_race"/>
    <property type="match status" value="1"/>
</dbReference>
<dbReference type="InterPro" id="IPR001920">
    <property type="entry name" value="Asp/Glu_race"/>
</dbReference>
<organism evidence="2 3">
    <name type="scientific">Agrobacterium larrymoorei</name>
    <dbReference type="NCBI Taxonomy" id="160699"/>
    <lineage>
        <taxon>Bacteria</taxon>
        <taxon>Pseudomonadati</taxon>
        <taxon>Pseudomonadota</taxon>
        <taxon>Alphaproteobacteria</taxon>
        <taxon>Hyphomicrobiales</taxon>
        <taxon>Rhizobiaceae</taxon>
        <taxon>Rhizobium/Agrobacterium group</taxon>
        <taxon>Agrobacterium</taxon>
    </lineage>
</organism>
<proteinExistence type="predicted"/>
<accession>A0AAJ2BKU1</accession>
<name>A0AAJ2BKU1_9HYPH</name>
<dbReference type="RefSeq" id="WP_309772647.1">
    <property type="nucleotide sequence ID" value="NZ_JAVIZC010000003.1"/>
</dbReference>
<sequence length="248" mass="26567">MPTIIPPGGAVDWPAQEGTLGVIGVAPWATIEFLRAFYTLIPASKDWHYPRVITDTNTKLPSRGRHLQLGERDPSPFIAETIEEMAALGATVIVLPCNTAHILYDRWASASPVPVPHIVQETVYRAALNGARLVTAFSSTSLASSDLYGSFIEKSGMFCYRLEASDQALISAMLEEVKVRGAVGALNLEHLRLLCETLRRAEVDTVLLGCTELSGIAPHLQAAGLAVFDSNLALAESALALVNGTSSL</sequence>
<evidence type="ECO:0000313" key="3">
    <source>
        <dbReference type="Proteomes" id="UP001255601"/>
    </source>
</evidence>
<reference evidence="2" key="1">
    <citation type="submission" date="2023-08" db="EMBL/GenBank/DDBJ databases">
        <title>Functional and genomic diversity of the sorghum phyllosphere microbiome.</title>
        <authorList>
            <person name="Shade A."/>
        </authorList>
    </citation>
    <scope>NUCLEOTIDE SEQUENCE</scope>
    <source>
        <strain evidence="2">SORGH_AS_0974</strain>
    </source>
</reference>
<comment type="caution">
    <text evidence="2">The sequence shown here is derived from an EMBL/GenBank/DDBJ whole genome shotgun (WGS) entry which is preliminary data.</text>
</comment>
<dbReference type="SUPFAM" id="SSF53681">
    <property type="entry name" value="Aspartate/glutamate racemase"/>
    <property type="match status" value="2"/>
</dbReference>
<dbReference type="Proteomes" id="UP001255601">
    <property type="component" value="Unassembled WGS sequence"/>
</dbReference>
<evidence type="ECO:0000313" key="2">
    <source>
        <dbReference type="EMBL" id="MDR6104494.1"/>
    </source>
</evidence>
<dbReference type="EC" id="5.1.1.13" evidence="2"/>
<keyword evidence="1 2" id="KW-0413">Isomerase</keyword>
<evidence type="ECO:0000256" key="1">
    <source>
        <dbReference type="ARBA" id="ARBA00023235"/>
    </source>
</evidence>
<gene>
    <name evidence="2" type="ORF">QE369_004691</name>
</gene>
<dbReference type="PROSITE" id="PS00924">
    <property type="entry name" value="ASP_GLU_RACEMASE_2"/>
    <property type="match status" value="1"/>
</dbReference>
<dbReference type="GO" id="GO:0047689">
    <property type="term" value="F:aspartate racemase activity"/>
    <property type="evidence" value="ECO:0007669"/>
    <property type="project" value="UniProtKB-EC"/>
</dbReference>
<dbReference type="Gene3D" id="3.40.50.1860">
    <property type="match status" value="2"/>
</dbReference>
<dbReference type="InterPro" id="IPR033134">
    <property type="entry name" value="Asp/Glu_racemase_AS_2"/>
</dbReference>
<dbReference type="AlphaFoldDB" id="A0AAJ2BKU1"/>
<protein>
    <submittedName>
        <fullName evidence="2">Aspartate racemase</fullName>
        <ecNumber evidence="2">5.1.1.13</ecNumber>
    </submittedName>
</protein>
<dbReference type="PANTHER" id="PTHR21198">
    <property type="entry name" value="GLUTAMATE RACEMASE"/>
    <property type="match status" value="1"/>
</dbReference>
<dbReference type="InterPro" id="IPR015942">
    <property type="entry name" value="Asp/Glu/hydantoin_racemase"/>
</dbReference>
<dbReference type="EMBL" id="JAVIZC010000003">
    <property type="protein sequence ID" value="MDR6104494.1"/>
    <property type="molecule type" value="Genomic_DNA"/>
</dbReference>
<dbReference type="PANTHER" id="PTHR21198:SF7">
    <property type="entry name" value="ASPARTATE-GLUTAMATE RACEMASE FAMILY"/>
    <property type="match status" value="1"/>
</dbReference>